<dbReference type="SUPFAM" id="SSF161098">
    <property type="entry name" value="MetI-like"/>
    <property type="match status" value="1"/>
</dbReference>
<dbReference type="eggNOG" id="COG0601">
    <property type="taxonomic scope" value="Bacteria"/>
</dbReference>
<dbReference type="Pfam" id="PF19300">
    <property type="entry name" value="BPD_transp_1_N"/>
    <property type="match status" value="1"/>
</dbReference>
<keyword evidence="4 7" id="KW-0812">Transmembrane</keyword>
<reference evidence="9 10" key="1">
    <citation type="submission" date="2016-10" db="EMBL/GenBank/DDBJ databases">
        <authorList>
            <person name="de Groot N.N."/>
        </authorList>
    </citation>
    <scope>NUCLEOTIDE SEQUENCE [LARGE SCALE GENOMIC DNA]</scope>
    <source>
        <strain evidence="9 10">DSM 44149</strain>
    </source>
</reference>
<dbReference type="AlphaFoldDB" id="A0A1G9R5F8"/>
<evidence type="ECO:0000313" key="10">
    <source>
        <dbReference type="Proteomes" id="UP000183376"/>
    </source>
</evidence>
<evidence type="ECO:0000256" key="6">
    <source>
        <dbReference type="ARBA" id="ARBA00023136"/>
    </source>
</evidence>
<evidence type="ECO:0000256" key="4">
    <source>
        <dbReference type="ARBA" id="ARBA00022692"/>
    </source>
</evidence>
<comment type="similarity">
    <text evidence="7">Belongs to the binding-protein-dependent transport system permease family.</text>
</comment>
<dbReference type="OrthoDB" id="147639at2"/>
<feature type="transmembrane region" description="Helical" evidence="7">
    <location>
        <begin position="105"/>
        <end position="127"/>
    </location>
</feature>
<dbReference type="Gene3D" id="1.10.3720.10">
    <property type="entry name" value="MetI-like"/>
    <property type="match status" value="1"/>
</dbReference>
<accession>A0A1G9R5F8</accession>
<dbReference type="PROSITE" id="PS50928">
    <property type="entry name" value="ABC_TM1"/>
    <property type="match status" value="1"/>
</dbReference>
<proteinExistence type="inferred from homology"/>
<feature type="transmembrane region" description="Helical" evidence="7">
    <location>
        <begin position="231"/>
        <end position="257"/>
    </location>
</feature>
<organism evidence="9 10">
    <name type="scientific">Allokutzneria albata</name>
    <name type="common">Kibdelosporangium albatum</name>
    <dbReference type="NCBI Taxonomy" id="211114"/>
    <lineage>
        <taxon>Bacteria</taxon>
        <taxon>Bacillati</taxon>
        <taxon>Actinomycetota</taxon>
        <taxon>Actinomycetes</taxon>
        <taxon>Pseudonocardiales</taxon>
        <taxon>Pseudonocardiaceae</taxon>
        <taxon>Allokutzneria</taxon>
    </lineage>
</organism>
<dbReference type="CDD" id="cd06261">
    <property type="entry name" value="TM_PBP2"/>
    <property type="match status" value="1"/>
</dbReference>
<gene>
    <name evidence="9" type="ORF">SAMN04489726_0234</name>
</gene>
<keyword evidence="2 7" id="KW-0813">Transport</keyword>
<dbReference type="PANTHER" id="PTHR43163">
    <property type="entry name" value="DIPEPTIDE TRANSPORT SYSTEM PERMEASE PROTEIN DPPB-RELATED"/>
    <property type="match status" value="1"/>
</dbReference>
<dbReference type="EMBL" id="LT629701">
    <property type="protein sequence ID" value="SDM18478.1"/>
    <property type="molecule type" value="Genomic_DNA"/>
</dbReference>
<keyword evidence="6 7" id="KW-0472">Membrane</keyword>
<dbReference type="InterPro" id="IPR035906">
    <property type="entry name" value="MetI-like_sf"/>
</dbReference>
<feature type="transmembrane region" description="Helical" evidence="7">
    <location>
        <begin position="12"/>
        <end position="30"/>
    </location>
</feature>
<keyword evidence="5 7" id="KW-1133">Transmembrane helix</keyword>
<evidence type="ECO:0000313" key="9">
    <source>
        <dbReference type="EMBL" id="SDM18478.1"/>
    </source>
</evidence>
<feature type="transmembrane region" description="Helical" evidence="7">
    <location>
        <begin position="139"/>
        <end position="161"/>
    </location>
</feature>
<feature type="transmembrane region" description="Helical" evidence="7">
    <location>
        <begin position="277"/>
        <end position="303"/>
    </location>
</feature>
<dbReference type="Proteomes" id="UP000183376">
    <property type="component" value="Chromosome I"/>
</dbReference>
<feature type="domain" description="ABC transmembrane type-1" evidence="8">
    <location>
        <begin position="99"/>
        <end position="296"/>
    </location>
</feature>
<dbReference type="Pfam" id="PF00528">
    <property type="entry name" value="BPD_transp_1"/>
    <property type="match status" value="1"/>
</dbReference>
<sequence>MFSALLRRGGQALLTLLAAAVVVWSLQLVAPGDPARRVLGTLGFANPTDEQIAATRHELGLDVPAPQRFLRWLSDALTGSFGTSWRTGRPVTAELADRLPATLRLAVVALLFALVLAIPLALIAARWRGRVPDIGARTVMFLGAATPSFVVGTVVLELIVLRGGIGRVLADGSWGGAVLPAIPLALGAGAGWARVLRTSLVEVSDASFIQVSRGRGATPLRRLLVHAVPSALPALLAAIGLTVGSLLAGAAVVETVFTWPGIGRYLIEAIGARDVPVVQATVLLGVLGYVVVSTIVDGVTIAITGKAKR</sequence>
<dbReference type="GO" id="GO:0071916">
    <property type="term" value="F:dipeptide transmembrane transporter activity"/>
    <property type="evidence" value="ECO:0007669"/>
    <property type="project" value="TreeGrafter"/>
</dbReference>
<evidence type="ECO:0000259" key="8">
    <source>
        <dbReference type="PROSITE" id="PS50928"/>
    </source>
</evidence>
<evidence type="ECO:0000256" key="2">
    <source>
        <dbReference type="ARBA" id="ARBA00022448"/>
    </source>
</evidence>
<dbReference type="GO" id="GO:0005886">
    <property type="term" value="C:plasma membrane"/>
    <property type="evidence" value="ECO:0007669"/>
    <property type="project" value="UniProtKB-SubCell"/>
</dbReference>
<keyword evidence="3" id="KW-1003">Cell membrane</keyword>
<evidence type="ECO:0000256" key="1">
    <source>
        <dbReference type="ARBA" id="ARBA00004651"/>
    </source>
</evidence>
<dbReference type="STRING" id="211114.SAMN04489726_0234"/>
<dbReference type="InterPro" id="IPR000515">
    <property type="entry name" value="MetI-like"/>
</dbReference>
<dbReference type="PANTHER" id="PTHR43163:SF6">
    <property type="entry name" value="DIPEPTIDE TRANSPORT SYSTEM PERMEASE PROTEIN DPPB-RELATED"/>
    <property type="match status" value="1"/>
</dbReference>
<dbReference type="InterPro" id="IPR045621">
    <property type="entry name" value="BPD_transp_1_N"/>
</dbReference>
<keyword evidence="10" id="KW-1185">Reference proteome</keyword>
<protein>
    <submittedName>
        <fullName evidence="9">Peptide/nickel transport system permease protein</fullName>
    </submittedName>
</protein>
<name>A0A1G9R5F8_ALLAB</name>
<evidence type="ECO:0000256" key="7">
    <source>
        <dbReference type="RuleBase" id="RU363032"/>
    </source>
</evidence>
<feature type="transmembrane region" description="Helical" evidence="7">
    <location>
        <begin position="173"/>
        <end position="193"/>
    </location>
</feature>
<evidence type="ECO:0000256" key="5">
    <source>
        <dbReference type="ARBA" id="ARBA00022989"/>
    </source>
</evidence>
<comment type="subcellular location">
    <subcellularLocation>
        <location evidence="1 7">Cell membrane</location>
        <topology evidence="1 7">Multi-pass membrane protein</topology>
    </subcellularLocation>
</comment>
<evidence type="ECO:0000256" key="3">
    <source>
        <dbReference type="ARBA" id="ARBA00022475"/>
    </source>
</evidence>
<dbReference type="RefSeq" id="WP_030429322.1">
    <property type="nucleotide sequence ID" value="NZ_JOEF01000006.1"/>
</dbReference>